<accession>A0A3N5Y055</accession>
<keyword evidence="1" id="KW-0812">Transmembrane</keyword>
<organism evidence="2 3">
    <name type="scientific">Alteromonas sediminis</name>
    <dbReference type="NCBI Taxonomy" id="2259342"/>
    <lineage>
        <taxon>Bacteria</taxon>
        <taxon>Pseudomonadati</taxon>
        <taxon>Pseudomonadota</taxon>
        <taxon>Gammaproteobacteria</taxon>
        <taxon>Alteromonadales</taxon>
        <taxon>Alteromonadaceae</taxon>
        <taxon>Alteromonas/Salinimonas group</taxon>
        <taxon>Alteromonas</taxon>
    </lineage>
</organism>
<keyword evidence="3" id="KW-1185">Reference proteome</keyword>
<dbReference type="Proteomes" id="UP000275281">
    <property type="component" value="Unassembled WGS sequence"/>
</dbReference>
<evidence type="ECO:0000256" key="1">
    <source>
        <dbReference type="SAM" id="Phobius"/>
    </source>
</evidence>
<evidence type="ECO:0000313" key="2">
    <source>
        <dbReference type="EMBL" id="RPJ66977.1"/>
    </source>
</evidence>
<keyword evidence="1" id="KW-0472">Membrane</keyword>
<comment type="caution">
    <text evidence="2">The sequence shown here is derived from an EMBL/GenBank/DDBJ whole genome shotgun (WGS) entry which is preliminary data.</text>
</comment>
<dbReference type="AlphaFoldDB" id="A0A3N5Y055"/>
<evidence type="ECO:0000313" key="3">
    <source>
        <dbReference type="Proteomes" id="UP000275281"/>
    </source>
</evidence>
<keyword evidence="1" id="KW-1133">Transmembrane helix</keyword>
<dbReference type="EMBL" id="RPOK01000002">
    <property type="protein sequence ID" value="RPJ66977.1"/>
    <property type="molecule type" value="Genomic_DNA"/>
</dbReference>
<protein>
    <submittedName>
        <fullName evidence="2">Uncharacterized protein</fullName>
    </submittedName>
</protein>
<name>A0A3N5Y055_9ALTE</name>
<proteinExistence type="predicted"/>
<feature type="transmembrane region" description="Helical" evidence="1">
    <location>
        <begin position="42"/>
        <end position="60"/>
    </location>
</feature>
<gene>
    <name evidence="2" type="ORF">DRW07_05385</name>
</gene>
<reference evidence="2 3" key="1">
    <citation type="submission" date="2018-11" db="EMBL/GenBank/DDBJ databases">
        <authorList>
            <person name="Ye M.-Q."/>
            <person name="Du Z.-J."/>
        </authorList>
    </citation>
    <scope>NUCLEOTIDE SEQUENCE [LARGE SCALE GENOMIC DNA]</scope>
    <source>
        <strain evidence="2 3">U0105</strain>
    </source>
</reference>
<feature type="transmembrane region" description="Helical" evidence="1">
    <location>
        <begin position="72"/>
        <end position="94"/>
    </location>
</feature>
<dbReference type="RefSeq" id="WP_124026882.1">
    <property type="nucleotide sequence ID" value="NZ_JBHRSN010000015.1"/>
</dbReference>
<sequence>MNNSSEQDFTRLLAYQQTESSEKFVEKVIDNVNFRHRFRRRVLMLAGAAATITTALLVGLSNNSNWDAITSFFTQSPMLVFGITSIGLLGGLVLRIEEN</sequence>